<gene>
    <name evidence="3" type="ORF">SAMN05216313_108140</name>
</gene>
<comment type="cofactor">
    <cofactor evidence="1">
        <name>Mn(2+)</name>
        <dbReference type="ChEBI" id="CHEBI:29035"/>
    </cofactor>
    <text evidence="1">The Mn(2+) ion enhances activity.</text>
</comment>
<keyword evidence="1" id="KW-0464">Manganese</keyword>
<feature type="domain" description="Peptidase M20 dimerisation" evidence="2">
    <location>
        <begin position="182"/>
        <end position="276"/>
    </location>
</feature>
<feature type="binding site" evidence="1">
    <location>
        <position position="103"/>
    </location>
    <ligand>
        <name>Mn(2+)</name>
        <dbReference type="ChEBI" id="CHEBI:29035"/>
        <label>2</label>
    </ligand>
</feature>
<dbReference type="GO" id="GO:0016787">
    <property type="term" value="F:hydrolase activity"/>
    <property type="evidence" value="ECO:0007669"/>
    <property type="project" value="UniProtKB-KW"/>
</dbReference>
<dbReference type="Gene3D" id="3.40.630.10">
    <property type="entry name" value="Zn peptidases"/>
    <property type="match status" value="1"/>
</dbReference>
<dbReference type="AlphaFoldDB" id="A0A1I0FEY2"/>
<dbReference type="InterPro" id="IPR036264">
    <property type="entry name" value="Bact_exopeptidase_dim_dom"/>
</dbReference>
<feature type="binding site" evidence="1">
    <location>
        <position position="137"/>
    </location>
    <ligand>
        <name>Mn(2+)</name>
        <dbReference type="ChEBI" id="CHEBI:29035"/>
        <label>2</label>
    </ligand>
</feature>
<keyword evidence="3" id="KW-0378">Hydrolase</keyword>
<dbReference type="Proteomes" id="UP000198508">
    <property type="component" value="Unassembled WGS sequence"/>
</dbReference>
<dbReference type="STRING" id="460384.SAMN05216313_108140"/>
<reference evidence="4" key="1">
    <citation type="submission" date="2016-10" db="EMBL/GenBank/DDBJ databases">
        <authorList>
            <person name="Varghese N."/>
            <person name="Submissions S."/>
        </authorList>
    </citation>
    <scope>NUCLEOTIDE SEQUENCE [LARGE SCALE GENOMIC DNA]</scope>
    <source>
        <strain evidence="4">NLAE-zl-G277</strain>
    </source>
</reference>
<feature type="binding site" evidence="1">
    <location>
        <position position="162"/>
    </location>
    <ligand>
        <name>Mn(2+)</name>
        <dbReference type="ChEBI" id="CHEBI:29035"/>
        <label>2</label>
    </ligand>
</feature>
<name>A0A1I0FEY2_9FIRM</name>
<evidence type="ECO:0000256" key="1">
    <source>
        <dbReference type="PIRSR" id="PIRSR005962-1"/>
    </source>
</evidence>
<dbReference type="Pfam" id="PF01546">
    <property type="entry name" value="Peptidase_M20"/>
    <property type="match status" value="1"/>
</dbReference>
<keyword evidence="1" id="KW-0479">Metal-binding</keyword>
<dbReference type="RefSeq" id="WP_092362979.1">
    <property type="nucleotide sequence ID" value="NZ_CP176637.1"/>
</dbReference>
<evidence type="ECO:0000313" key="4">
    <source>
        <dbReference type="Proteomes" id="UP000198508"/>
    </source>
</evidence>
<dbReference type="GO" id="GO:0046872">
    <property type="term" value="F:metal ion binding"/>
    <property type="evidence" value="ECO:0007669"/>
    <property type="project" value="UniProtKB-KW"/>
</dbReference>
<dbReference type="PIRSF" id="PIRSF005962">
    <property type="entry name" value="Pept_M20D_amidohydro"/>
    <property type="match status" value="1"/>
</dbReference>
<feature type="binding site" evidence="1">
    <location>
        <position position="360"/>
    </location>
    <ligand>
        <name>Mn(2+)</name>
        <dbReference type="ChEBI" id="CHEBI:29035"/>
        <label>2</label>
    </ligand>
</feature>
<dbReference type="Gene3D" id="3.30.70.360">
    <property type="match status" value="1"/>
</dbReference>
<keyword evidence="4" id="KW-1185">Reference proteome</keyword>
<protein>
    <submittedName>
        <fullName evidence="3">Amidohydrolase</fullName>
    </submittedName>
</protein>
<dbReference type="InterPro" id="IPR017439">
    <property type="entry name" value="Amidohydrolase"/>
</dbReference>
<evidence type="ECO:0000259" key="2">
    <source>
        <dbReference type="Pfam" id="PF07687"/>
    </source>
</evidence>
<dbReference type="PANTHER" id="PTHR11014:SF63">
    <property type="entry name" value="METALLOPEPTIDASE, PUTATIVE (AFU_ORTHOLOGUE AFUA_6G09600)-RELATED"/>
    <property type="match status" value="1"/>
</dbReference>
<dbReference type="SUPFAM" id="SSF53187">
    <property type="entry name" value="Zn-dependent exopeptidases"/>
    <property type="match status" value="1"/>
</dbReference>
<organism evidence="3 4">
    <name type="scientific">Enterocloster lavalensis</name>
    <dbReference type="NCBI Taxonomy" id="460384"/>
    <lineage>
        <taxon>Bacteria</taxon>
        <taxon>Bacillati</taxon>
        <taxon>Bacillota</taxon>
        <taxon>Clostridia</taxon>
        <taxon>Lachnospirales</taxon>
        <taxon>Lachnospiraceae</taxon>
        <taxon>Enterocloster</taxon>
    </lineage>
</organism>
<dbReference type="SUPFAM" id="SSF55031">
    <property type="entry name" value="Bacterial exopeptidase dimerisation domain"/>
    <property type="match status" value="1"/>
</dbReference>
<dbReference type="InterPro" id="IPR011650">
    <property type="entry name" value="Peptidase_M20_dimer"/>
</dbReference>
<proteinExistence type="predicted"/>
<feature type="binding site" evidence="1">
    <location>
        <position position="101"/>
    </location>
    <ligand>
        <name>Mn(2+)</name>
        <dbReference type="ChEBI" id="CHEBI:29035"/>
        <label>2</label>
    </ligand>
</feature>
<sequence>MDVKKLYDDYEAYIIEMRRWFHRHPELSLKEQNTSRKIQEELQGMGIPFEVLAPNCGVAATIKGGKEGKTIALRADIDALPVKEETGLEFTSENEGVMHACGHDAHIAMMLGAAKVLNEVKEELAGTVICVFQVAEETGFGYKEVLDYFDSIGGVDSVIGLHIWSTLPEGEILLIPNSVFAGGVGYDLTVKGEGGHGGRPDLVKDPIKAACEMVLKFASIPSNFYDVLDHSVVNVGRIEAGTIGNVFPSEAKLYGGFRWYKPGGDKVILEKMHQIARGVCAMYGVDYELVINGGVPPVSNNAELISRAKGLVKDVDGLELAKQTDPICAGDNFGYILEKYKGFYGVLGAEKAGDTVYPQHHCKFDLDEKAFRKGSEFMARFAIDFLNAE</sequence>
<dbReference type="PANTHER" id="PTHR11014">
    <property type="entry name" value="PEPTIDASE M20 FAMILY MEMBER"/>
    <property type="match status" value="1"/>
</dbReference>
<evidence type="ECO:0000313" key="3">
    <source>
        <dbReference type="EMBL" id="SET56560.1"/>
    </source>
</evidence>
<dbReference type="InterPro" id="IPR002933">
    <property type="entry name" value="Peptidase_M20"/>
</dbReference>
<dbReference type="NCBIfam" id="TIGR01891">
    <property type="entry name" value="amidohydrolases"/>
    <property type="match status" value="1"/>
</dbReference>
<dbReference type="EMBL" id="FOIM01000008">
    <property type="protein sequence ID" value="SET56560.1"/>
    <property type="molecule type" value="Genomic_DNA"/>
</dbReference>
<dbReference type="Pfam" id="PF07687">
    <property type="entry name" value="M20_dimer"/>
    <property type="match status" value="1"/>
</dbReference>
<accession>A0A1I0FEY2</accession>